<dbReference type="Proteomes" id="UP001415857">
    <property type="component" value="Unassembled WGS sequence"/>
</dbReference>
<name>A0AAP0WQF3_LIQFO</name>
<reference evidence="2 3" key="1">
    <citation type="journal article" date="2024" name="Plant J.">
        <title>Genome sequences and population genomics reveal climatic adaptation and genomic divergence between two closely related sweetgum species.</title>
        <authorList>
            <person name="Xu W.Q."/>
            <person name="Ren C.Q."/>
            <person name="Zhang X.Y."/>
            <person name="Comes H.P."/>
            <person name="Liu X.H."/>
            <person name="Li Y.G."/>
            <person name="Kettle C.J."/>
            <person name="Jalonen R."/>
            <person name="Gaisberger H."/>
            <person name="Ma Y.Z."/>
            <person name="Qiu Y.X."/>
        </authorList>
    </citation>
    <scope>NUCLEOTIDE SEQUENCE [LARGE SCALE GENOMIC DNA]</scope>
    <source>
        <strain evidence="2">Hangzhou</strain>
    </source>
</reference>
<evidence type="ECO:0000313" key="3">
    <source>
        <dbReference type="Proteomes" id="UP001415857"/>
    </source>
</evidence>
<sequence length="65" mass="7439">MERKEMDSGGLSWADQWDYSTPDPLPPPKEDGNKKGKDGSGRSKSIKKKLNFKWVKELCKKSNKQ</sequence>
<organism evidence="2 3">
    <name type="scientific">Liquidambar formosana</name>
    <name type="common">Formosan gum</name>
    <dbReference type="NCBI Taxonomy" id="63359"/>
    <lineage>
        <taxon>Eukaryota</taxon>
        <taxon>Viridiplantae</taxon>
        <taxon>Streptophyta</taxon>
        <taxon>Embryophyta</taxon>
        <taxon>Tracheophyta</taxon>
        <taxon>Spermatophyta</taxon>
        <taxon>Magnoliopsida</taxon>
        <taxon>eudicotyledons</taxon>
        <taxon>Gunneridae</taxon>
        <taxon>Pentapetalae</taxon>
        <taxon>Saxifragales</taxon>
        <taxon>Altingiaceae</taxon>
        <taxon>Liquidambar</taxon>
    </lineage>
</organism>
<proteinExistence type="predicted"/>
<accession>A0AAP0WQF3</accession>
<evidence type="ECO:0000313" key="2">
    <source>
        <dbReference type="EMBL" id="KAK9276264.1"/>
    </source>
</evidence>
<feature type="compositionally biased region" description="Basic and acidic residues" evidence="1">
    <location>
        <begin position="28"/>
        <end position="41"/>
    </location>
</feature>
<dbReference type="AlphaFoldDB" id="A0AAP0WQF3"/>
<gene>
    <name evidence="2" type="ORF">L1049_005795</name>
</gene>
<protein>
    <submittedName>
        <fullName evidence="2">Uncharacterized protein</fullName>
    </submittedName>
</protein>
<evidence type="ECO:0000256" key="1">
    <source>
        <dbReference type="SAM" id="MobiDB-lite"/>
    </source>
</evidence>
<dbReference type="EMBL" id="JBBPBK010000010">
    <property type="protein sequence ID" value="KAK9276264.1"/>
    <property type="molecule type" value="Genomic_DNA"/>
</dbReference>
<feature type="region of interest" description="Disordered" evidence="1">
    <location>
        <begin position="1"/>
        <end position="49"/>
    </location>
</feature>
<comment type="caution">
    <text evidence="2">The sequence shown here is derived from an EMBL/GenBank/DDBJ whole genome shotgun (WGS) entry which is preliminary data.</text>
</comment>
<keyword evidence="3" id="KW-1185">Reference proteome</keyword>